<accession>A8Q0M6</accession>
<dbReference type="PANTHER" id="PTHR15157">
    <property type="entry name" value="UV RADIATION RESISTANCE-ASSOCIATED GENE PROTEIN"/>
    <property type="match status" value="1"/>
</dbReference>
<protein>
    <recommendedName>
        <fullName evidence="2">Autophagy-related protein 14</fullName>
    </recommendedName>
</protein>
<evidence type="ECO:0000256" key="2">
    <source>
        <dbReference type="ARBA" id="ARBA00013807"/>
    </source>
</evidence>
<dbReference type="RefSeq" id="XP_001731056.1">
    <property type="nucleotide sequence ID" value="XM_001731004.1"/>
</dbReference>
<reference evidence="4 5" key="1">
    <citation type="journal article" date="2007" name="Proc. Natl. Acad. Sci. U.S.A.">
        <title>Dandruff-associated Malassezia genomes reveal convergent and divergent virulence traits shared with plant and human fungal pathogens.</title>
        <authorList>
            <person name="Xu J."/>
            <person name="Saunders C.W."/>
            <person name="Hu P."/>
            <person name="Grant R.A."/>
            <person name="Boekhout T."/>
            <person name="Kuramae E.E."/>
            <person name="Kronstad J.W."/>
            <person name="Deangelis Y.M."/>
            <person name="Reeder N.L."/>
            <person name="Johnstone K.R."/>
            <person name="Leland M."/>
            <person name="Fieno A.M."/>
            <person name="Begley W.M."/>
            <person name="Sun Y."/>
            <person name="Lacey M.P."/>
            <person name="Chaudhary T."/>
            <person name="Keough T."/>
            <person name="Chu L."/>
            <person name="Sears R."/>
            <person name="Yuan B."/>
            <person name="Dawson T.L.Jr."/>
        </authorList>
    </citation>
    <scope>NUCLEOTIDE SEQUENCE [LARGE SCALE GENOMIC DNA]</scope>
    <source>
        <strain evidence="5">ATCC MYA-4612 / CBS 7966</strain>
    </source>
</reference>
<dbReference type="OMA" id="ATHRCIG"/>
<organism evidence="4 5">
    <name type="scientific">Malassezia globosa (strain ATCC MYA-4612 / CBS 7966)</name>
    <name type="common">Dandruff-associated fungus</name>
    <dbReference type="NCBI Taxonomy" id="425265"/>
    <lineage>
        <taxon>Eukaryota</taxon>
        <taxon>Fungi</taxon>
        <taxon>Dikarya</taxon>
        <taxon>Basidiomycota</taxon>
        <taxon>Ustilaginomycotina</taxon>
        <taxon>Malasseziomycetes</taxon>
        <taxon>Malasseziales</taxon>
        <taxon>Malasseziaceae</taxon>
        <taxon>Malassezia</taxon>
    </lineage>
</organism>
<evidence type="ECO:0000313" key="5">
    <source>
        <dbReference type="Proteomes" id="UP000008837"/>
    </source>
</evidence>
<dbReference type="VEuPathDB" id="FungiDB:MGL_2055"/>
<dbReference type="InterPro" id="IPR018791">
    <property type="entry name" value="UV_resistance/autophagy_Atg14"/>
</dbReference>
<dbReference type="KEGG" id="mgl:MGL_2055"/>
<evidence type="ECO:0000313" key="4">
    <source>
        <dbReference type="EMBL" id="EDP43842.1"/>
    </source>
</evidence>
<keyword evidence="5" id="KW-1185">Reference proteome</keyword>
<dbReference type="GO" id="GO:0005768">
    <property type="term" value="C:endosome"/>
    <property type="evidence" value="ECO:0007669"/>
    <property type="project" value="TreeGrafter"/>
</dbReference>
<dbReference type="EMBL" id="AAYY01000006">
    <property type="protein sequence ID" value="EDP43842.1"/>
    <property type="molecule type" value="Genomic_DNA"/>
</dbReference>
<evidence type="ECO:0000256" key="3">
    <source>
        <dbReference type="ARBA" id="ARBA00023054"/>
    </source>
</evidence>
<dbReference type="STRING" id="425265.A8Q0M6"/>
<dbReference type="AlphaFoldDB" id="A8Q0M6"/>
<dbReference type="Pfam" id="PF10186">
    <property type="entry name" value="ATG14"/>
    <property type="match status" value="1"/>
</dbReference>
<evidence type="ECO:0000256" key="1">
    <source>
        <dbReference type="ARBA" id="ARBA00009574"/>
    </source>
</evidence>
<dbReference type="GO" id="GO:0032991">
    <property type="term" value="C:protein-containing complex"/>
    <property type="evidence" value="ECO:0007669"/>
    <property type="project" value="UniProtKB-ARBA"/>
</dbReference>
<dbReference type="GO" id="GO:0000323">
    <property type="term" value="C:lytic vacuole"/>
    <property type="evidence" value="ECO:0007669"/>
    <property type="project" value="TreeGrafter"/>
</dbReference>
<name>A8Q0M6_MALGO</name>
<dbReference type="GO" id="GO:0035493">
    <property type="term" value="P:SNARE complex assembly"/>
    <property type="evidence" value="ECO:0007669"/>
    <property type="project" value="TreeGrafter"/>
</dbReference>
<keyword evidence="3" id="KW-0175">Coiled coil</keyword>
<dbReference type="GeneID" id="5855363"/>
<sequence length="471" mass="53669">MDAAYATHRCIGALHAIHARHVCCVDAQPCFVALRRQHEIPFYVTSIVPGPHAMWGECTGAPIHAEFDFAPWMRKDGGLAARVVLVSLWVQICGEWHCHWERVLNLLDTMPVGADMAALSSCPPNQPSVYVCLRRNDTQYEYFAVEHKNTNSPVPLKTHTLTTHAPARSCTWSDLEHLVHDCSEISRLCEANDLLEMRCAPALIDMSTLARKRYQYELHDTLDQLRHTSEERKHDLRRCTYCSELFARVRIRLRRSVRRDLEERQYALQERRDRLQQGRMKLESINNTCTQLCTESNHVSTELRAVQVRLSNERARLLRELDLIYPIDLVNARDLLYSLVGMPLPNGIATTKANASALVHKTDMVEASTVLSYVAQIALLLSKYLHTPLPYPLTSVGSRATIQDRISVMSGPRSFLLSGQYNELYRYEYAVFLLNKDLEHLMNKYGVPVLDLRNTLPNLKNLLVTLSAAPA</sequence>
<dbReference type="OrthoDB" id="72772at2759"/>
<dbReference type="InParanoid" id="A8Q0M6"/>
<gene>
    <name evidence="4" type="ORF">MGL_2055</name>
</gene>
<dbReference type="PANTHER" id="PTHR15157:SF5">
    <property type="entry name" value="UV RADIATION RESISTANCE-ASSOCIATED GENE PROTEIN"/>
    <property type="match status" value="1"/>
</dbReference>
<dbReference type="GO" id="GO:0000149">
    <property type="term" value="F:SNARE binding"/>
    <property type="evidence" value="ECO:0007669"/>
    <property type="project" value="TreeGrafter"/>
</dbReference>
<comment type="similarity">
    <text evidence="1">Belongs to the ATG14 family.</text>
</comment>
<comment type="caution">
    <text evidence="4">The sequence shown here is derived from an EMBL/GenBank/DDBJ whole genome shotgun (WGS) entry which is preliminary data.</text>
</comment>
<proteinExistence type="inferred from homology"/>
<dbReference type="Proteomes" id="UP000008837">
    <property type="component" value="Unassembled WGS sequence"/>
</dbReference>